<accession>A0ABN6S994</accession>
<dbReference type="Gene3D" id="3.30.70.2390">
    <property type="match status" value="1"/>
</dbReference>
<sequence>MASNRDENAGYQPYTPDEFDDPPEGPVGVHRGPRSVPVRAIPFVVIVLLAVLCGLGAWTVFSGGKMFWQHNQTSQVQSARTQSANSGDKSGKTATPSAKQTQAPSPTATASTPASAPAQPAANKATQVRVVNGTSIAGYAASKRQTLLDAGYTNVNAANPAGQLPAASVVWYLNEADKATAEDVAKTLGIASVEQSASAAAPVVAVLLN</sequence>
<keyword evidence="5" id="KW-1185">Reference proteome</keyword>
<protein>
    <recommendedName>
        <fullName evidence="3">LytR/CpsA/Psr regulator C-terminal domain-containing protein</fullName>
    </recommendedName>
</protein>
<feature type="domain" description="LytR/CpsA/Psr regulator C-terminal" evidence="3">
    <location>
        <begin position="126"/>
        <end position="207"/>
    </location>
</feature>
<feature type="region of interest" description="Disordered" evidence="1">
    <location>
        <begin position="78"/>
        <end position="125"/>
    </location>
</feature>
<dbReference type="InterPro" id="IPR027381">
    <property type="entry name" value="LytR/CpsA/Psr_C"/>
</dbReference>
<name>A0ABN6S994_9BIFI</name>
<feature type="transmembrane region" description="Helical" evidence="2">
    <location>
        <begin position="40"/>
        <end position="61"/>
    </location>
</feature>
<feature type="compositionally biased region" description="Low complexity" evidence="1">
    <location>
        <begin position="98"/>
        <end position="125"/>
    </location>
</feature>
<evidence type="ECO:0000256" key="2">
    <source>
        <dbReference type="SAM" id="Phobius"/>
    </source>
</evidence>
<feature type="compositionally biased region" description="Polar residues" evidence="1">
    <location>
        <begin position="78"/>
        <end position="97"/>
    </location>
</feature>
<gene>
    <name evidence="4" type="ORF">KIM372_06580</name>
</gene>
<evidence type="ECO:0000313" key="4">
    <source>
        <dbReference type="EMBL" id="BDR52751.1"/>
    </source>
</evidence>
<evidence type="ECO:0000259" key="3">
    <source>
        <dbReference type="Pfam" id="PF13399"/>
    </source>
</evidence>
<feature type="region of interest" description="Disordered" evidence="1">
    <location>
        <begin position="1"/>
        <end position="30"/>
    </location>
</feature>
<dbReference type="Pfam" id="PF13399">
    <property type="entry name" value="LytR_C"/>
    <property type="match status" value="1"/>
</dbReference>
<keyword evidence="2" id="KW-0812">Transmembrane</keyword>
<dbReference type="Proteomes" id="UP001321766">
    <property type="component" value="Chromosome"/>
</dbReference>
<proteinExistence type="predicted"/>
<evidence type="ECO:0000256" key="1">
    <source>
        <dbReference type="SAM" id="MobiDB-lite"/>
    </source>
</evidence>
<keyword evidence="2" id="KW-0472">Membrane</keyword>
<organism evidence="4 5">
    <name type="scientific">Bombiscardovia nodaiensis</name>
    <dbReference type="NCBI Taxonomy" id="2932181"/>
    <lineage>
        <taxon>Bacteria</taxon>
        <taxon>Bacillati</taxon>
        <taxon>Actinomycetota</taxon>
        <taxon>Actinomycetes</taxon>
        <taxon>Bifidobacteriales</taxon>
        <taxon>Bifidobacteriaceae</taxon>
        <taxon>Bombiscardovia</taxon>
    </lineage>
</organism>
<dbReference type="EMBL" id="AP026798">
    <property type="protein sequence ID" value="BDR52751.1"/>
    <property type="molecule type" value="Genomic_DNA"/>
</dbReference>
<keyword evidence="2" id="KW-1133">Transmembrane helix</keyword>
<reference evidence="4 5" key="1">
    <citation type="journal article" date="2023" name="Microbiol. Spectr.">
        <title>Symbiosis of Carpenter Bees with Uncharacterized Lactic Acid Bacteria Showing NAD Auxotrophy.</title>
        <authorList>
            <person name="Kawasaki S."/>
            <person name="Ozawa K."/>
            <person name="Mori T."/>
            <person name="Yamamoto A."/>
            <person name="Ito M."/>
            <person name="Ohkuma M."/>
            <person name="Sakamoto M."/>
            <person name="Matsutani M."/>
        </authorList>
    </citation>
    <scope>NUCLEOTIDE SEQUENCE [LARGE SCALE GENOMIC DNA]</scope>
    <source>
        <strain evidence="4 5">Kim37-2</strain>
    </source>
</reference>
<evidence type="ECO:0000313" key="5">
    <source>
        <dbReference type="Proteomes" id="UP001321766"/>
    </source>
</evidence>